<evidence type="ECO:0000256" key="1">
    <source>
        <dbReference type="ARBA" id="ARBA00004167"/>
    </source>
</evidence>
<dbReference type="Proteomes" id="UP001501468">
    <property type="component" value="Unassembled WGS sequence"/>
</dbReference>
<keyword evidence="8" id="KW-1185">Reference proteome</keyword>
<evidence type="ECO:0000313" key="8">
    <source>
        <dbReference type="Proteomes" id="UP001501468"/>
    </source>
</evidence>
<protein>
    <recommendedName>
        <fullName evidence="9">LemA family protein</fullName>
    </recommendedName>
</protein>
<accession>A0ABP7EQ05</accession>
<dbReference type="SUPFAM" id="SSF140478">
    <property type="entry name" value="LemA-like"/>
    <property type="match status" value="1"/>
</dbReference>
<evidence type="ECO:0000256" key="2">
    <source>
        <dbReference type="ARBA" id="ARBA00008854"/>
    </source>
</evidence>
<evidence type="ECO:0008006" key="9">
    <source>
        <dbReference type="Google" id="ProtNLM"/>
    </source>
</evidence>
<dbReference type="RefSeq" id="WP_344951639.1">
    <property type="nucleotide sequence ID" value="NZ_BAABDC010000013.1"/>
</dbReference>
<name>A0ABP7EQ05_9MICO</name>
<sequence length="249" mass="27051">MVNELDEVTGPTRHDGRDVNVIDKQIPATIGAGTRVFEAGIWVGGVVLAACVALAAQADLAVVSLAMLVGLVPGLVFQLMKTNAGVYLRQLEQKVQADASQIDNYLEQRVQILQNLAQLVTRSVELDKQVMTSIAAYRAGLPGAGAQDLNDKAAQLDTGFGRINVAFEAYPELRSHANIAEAMRQNAYLQKEVTAARTLYNDTVATWNRDIFAWPTKVIVASNRGYTTRIPFTASLETKAAARDRFFGV</sequence>
<evidence type="ECO:0000313" key="7">
    <source>
        <dbReference type="EMBL" id="GAA3721322.1"/>
    </source>
</evidence>
<evidence type="ECO:0000256" key="4">
    <source>
        <dbReference type="ARBA" id="ARBA00022989"/>
    </source>
</evidence>
<reference evidence="8" key="1">
    <citation type="journal article" date="2019" name="Int. J. Syst. Evol. Microbiol.">
        <title>The Global Catalogue of Microorganisms (GCM) 10K type strain sequencing project: providing services to taxonomists for standard genome sequencing and annotation.</title>
        <authorList>
            <consortium name="The Broad Institute Genomics Platform"/>
            <consortium name="The Broad Institute Genome Sequencing Center for Infectious Disease"/>
            <person name="Wu L."/>
            <person name="Ma J."/>
        </authorList>
    </citation>
    <scope>NUCLEOTIDE SEQUENCE [LARGE SCALE GENOMIC DNA]</scope>
    <source>
        <strain evidence="8">JCM 17125</strain>
    </source>
</reference>
<comment type="similarity">
    <text evidence="2">Belongs to the LemA family.</text>
</comment>
<dbReference type="InterPro" id="IPR007156">
    <property type="entry name" value="MamQ_LemA"/>
</dbReference>
<dbReference type="Gene3D" id="1.20.1440.20">
    <property type="entry name" value="LemA-like domain"/>
    <property type="match status" value="1"/>
</dbReference>
<proteinExistence type="inferred from homology"/>
<keyword evidence="4 6" id="KW-1133">Transmembrane helix</keyword>
<dbReference type="InterPro" id="IPR023353">
    <property type="entry name" value="LemA-like_dom_sf"/>
</dbReference>
<dbReference type="EMBL" id="BAABDC010000013">
    <property type="protein sequence ID" value="GAA3721322.1"/>
    <property type="molecule type" value="Genomic_DNA"/>
</dbReference>
<feature type="transmembrane region" description="Helical" evidence="6">
    <location>
        <begin position="62"/>
        <end position="80"/>
    </location>
</feature>
<dbReference type="PANTHER" id="PTHR34478">
    <property type="entry name" value="PROTEIN LEMA"/>
    <property type="match status" value="1"/>
</dbReference>
<feature type="transmembrane region" description="Helical" evidence="6">
    <location>
        <begin position="36"/>
        <end position="56"/>
    </location>
</feature>
<keyword evidence="3 6" id="KW-0812">Transmembrane</keyword>
<dbReference type="Pfam" id="PF04011">
    <property type="entry name" value="LemA"/>
    <property type="match status" value="1"/>
</dbReference>
<comment type="subcellular location">
    <subcellularLocation>
        <location evidence="1">Membrane</location>
        <topology evidence="1">Single-pass membrane protein</topology>
    </subcellularLocation>
</comment>
<evidence type="ECO:0000256" key="6">
    <source>
        <dbReference type="SAM" id="Phobius"/>
    </source>
</evidence>
<evidence type="ECO:0000256" key="5">
    <source>
        <dbReference type="ARBA" id="ARBA00023136"/>
    </source>
</evidence>
<comment type="caution">
    <text evidence="7">The sequence shown here is derived from an EMBL/GenBank/DDBJ whole genome shotgun (WGS) entry which is preliminary data.</text>
</comment>
<gene>
    <name evidence="7" type="ORF">GCM10022399_42100</name>
</gene>
<dbReference type="PANTHER" id="PTHR34478:SF2">
    <property type="entry name" value="MEMBRANE PROTEIN"/>
    <property type="match status" value="1"/>
</dbReference>
<organism evidence="7 8">
    <name type="scientific">Terrabacter ginsenosidimutans</name>
    <dbReference type="NCBI Taxonomy" id="490575"/>
    <lineage>
        <taxon>Bacteria</taxon>
        <taxon>Bacillati</taxon>
        <taxon>Actinomycetota</taxon>
        <taxon>Actinomycetes</taxon>
        <taxon>Micrococcales</taxon>
        <taxon>Intrasporangiaceae</taxon>
        <taxon>Terrabacter</taxon>
    </lineage>
</organism>
<evidence type="ECO:0000256" key="3">
    <source>
        <dbReference type="ARBA" id="ARBA00022692"/>
    </source>
</evidence>
<keyword evidence="5 6" id="KW-0472">Membrane</keyword>